<dbReference type="EMBL" id="FOXW01000005">
    <property type="protein sequence ID" value="SFQ32433.1"/>
    <property type="molecule type" value="Genomic_DNA"/>
</dbReference>
<dbReference type="STRING" id="82801.SAMN04488506_1451"/>
<dbReference type="InterPro" id="IPR025424">
    <property type="entry name" value="YrhK_domain"/>
</dbReference>
<keyword evidence="5" id="KW-1185">Reference proteome</keyword>
<sequence length="150" mass="17863">MPKIERKTHKVENDTEEDIELKSGRFRIYFQNRYTLISLLNDSLVGLVYILGSISSLIGLPSIYGTYFYLAGGVFLILRPLIKIIHNIYIYKDAEERREEERKEKEQEQKEQKENEEGDQESHQEDQEYNQEYYGDEHNEEYEKEEKAGS</sequence>
<evidence type="ECO:0000259" key="3">
    <source>
        <dbReference type="Pfam" id="PF14145"/>
    </source>
</evidence>
<dbReference type="AlphaFoldDB" id="A0A1I5XKB9"/>
<gene>
    <name evidence="4" type="ORF">SAMN04488506_1451</name>
</gene>
<feature type="transmembrane region" description="Helical" evidence="2">
    <location>
        <begin position="34"/>
        <end position="58"/>
    </location>
</feature>
<protein>
    <submittedName>
        <fullName evidence="4">YrhK-like protein</fullName>
    </submittedName>
</protein>
<reference evidence="4 5" key="1">
    <citation type="submission" date="2016-10" db="EMBL/GenBank/DDBJ databases">
        <authorList>
            <person name="de Groot N.N."/>
        </authorList>
    </citation>
    <scope>NUCLEOTIDE SEQUENCE [LARGE SCALE GENOMIC DNA]</scope>
    <source>
        <strain evidence="4 5">DSM 20581</strain>
    </source>
</reference>
<keyword evidence="2" id="KW-0472">Membrane</keyword>
<organism evidence="4 5">
    <name type="scientific">Desemzia incerta</name>
    <dbReference type="NCBI Taxonomy" id="82801"/>
    <lineage>
        <taxon>Bacteria</taxon>
        <taxon>Bacillati</taxon>
        <taxon>Bacillota</taxon>
        <taxon>Bacilli</taxon>
        <taxon>Lactobacillales</taxon>
        <taxon>Carnobacteriaceae</taxon>
        <taxon>Desemzia</taxon>
    </lineage>
</organism>
<dbReference type="Pfam" id="PF14145">
    <property type="entry name" value="YrhK"/>
    <property type="match status" value="1"/>
</dbReference>
<feature type="domain" description="YrhK" evidence="3">
    <location>
        <begin position="32"/>
        <end position="88"/>
    </location>
</feature>
<dbReference type="OrthoDB" id="2135402at2"/>
<evidence type="ECO:0000256" key="2">
    <source>
        <dbReference type="SAM" id="Phobius"/>
    </source>
</evidence>
<accession>A0A1I5XKB9</accession>
<proteinExistence type="predicted"/>
<name>A0A1I5XKB9_9LACT</name>
<feature type="region of interest" description="Disordered" evidence="1">
    <location>
        <begin position="96"/>
        <end position="150"/>
    </location>
</feature>
<keyword evidence="2" id="KW-0812">Transmembrane</keyword>
<feature type="compositionally biased region" description="Basic and acidic residues" evidence="1">
    <location>
        <begin position="96"/>
        <end position="126"/>
    </location>
</feature>
<feature type="transmembrane region" description="Helical" evidence="2">
    <location>
        <begin position="64"/>
        <end position="82"/>
    </location>
</feature>
<evidence type="ECO:0000313" key="4">
    <source>
        <dbReference type="EMBL" id="SFQ32433.1"/>
    </source>
</evidence>
<dbReference type="Proteomes" id="UP000199136">
    <property type="component" value="Unassembled WGS sequence"/>
</dbReference>
<keyword evidence="2" id="KW-1133">Transmembrane helix</keyword>
<evidence type="ECO:0000256" key="1">
    <source>
        <dbReference type="SAM" id="MobiDB-lite"/>
    </source>
</evidence>
<evidence type="ECO:0000313" key="5">
    <source>
        <dbReference type="Proteomes" id="UP000199136"/>
    </source>
</evidence>